<accession>B9RGH5</accession>
<gene>
    <name evidence="2" type="ORF">RCOM_1454080</name>
</gene>
<evidence type="ECO:0000313" key="2">
    <source>
        <dbReference type="EMBL" id="EEF49630.1"/>
    </source>
</evidence>
<evidence type="ECO:0000313" key="3">
    <source>
        <dbReference type="Proteomes" id="UP000008311"/>
    </source>
</evidence>
<reference evidence="3" key="1">
    <citation type="journal article" date="2010" name="Nat. Biotechnol.">
        <title>Draft genome sequence of the oilseed species Ricinus communis.</title>
        <authorList>
            <person name="Chan A.P."/>
            <person name="Crabtree J."/>
            <person name="Zhao Q."/>
            <person name="Lorenzi H."/>
            <person name="Orvis J."/>
            <person name="Puiu D."/>
            <person name="Melake-Berhan A."/>
            <person name="Jones K.M."/>
            <person name="Redman J."/>
            <person name="Chen G."/>
            <person name="Cahoon E.B."/>
            <person name="Gedil M."/>
            <person name="Stanke M."/>
            <person name="Haas B.J."/>
            <person name="Wortman J.R."/>
            <person name="Fraser-Liggett C.M."/>
            <person name="Ravel J."/>
            <person name="Rabinowicz P.D."/>
        </authorList>
    </citation>
    <scope>NUCLEOTIDE SEQUENCE [LARGE SCALE GENOMIC DNA]</scope>
    <source>
        <strain evidence="3">cv. Hale</strain>
    </source>
</reference>
<keyword evidence="3" id="KW-1185">Reference proteome</keyword>
<sequence length="69" mass="7727">MLMGYQRKKSRKEGGGGGGHEQDGSIGPIFNNNYYLLTHIRTAGIEKASLQVATLQNLQYPLISDNRYR</sequence>
<feature type="region of interest" description="Disordered" evidence="1">
    <location>
        <begin position="1"/>
        <end position="24"/>
    </location>
</feature>
<protein>
    <submittedName>
        <fullName evidence="2">Uncharacterized protein</fullName>
    </submittedName>
</protein>
<dbReference type="AlphaFoldDB" id="B9RGH5"/>
<proteinExistence type="predicted"/>
<name>B9RGH5_RICCO</name>
<evidence type="ECO:0000256" key="1">
    <source>
        <dbReference type="SAM" id="MobiDB-lite"/>
    </source>
</evidence>
<dbReference type="Proteomes" id="UP000008311">
    <property type="component" value="Unassembled WGS sequence"/>
</dbReference>
<feature type="compositionally biased region" description="Basic residues" evidence="1">
    <location>
        <begin position="1"/>
        <end position="11"/>
    </location>
</feature>
<organism evidence="2 3">
    <name type="scientific">Ricinus communis</name>
    <name type="common">Castor bean</name>
    <dbReference type="NCBI Taxonomy" id="3988"/>
    <lineage>
        <taxon>Eukaryota</taxon>
        <taxon>Viridiplantae</taxon>
        <taxon>Streptophyta</taxon>
        <taxon>Embryophyta</taxon>
        <taxon>Tracheophyta</taxon>
        <taxon>Spermatophyta</taxon>
        <taxon>Magnoliopsida</taxon>
        <taxon>eudicotyledons</taxon>
        <taxon>Gunneridae</taxon>
        <taxon>Pentapetalae</taxon>
        <taxon>rosids</taxon>
        <taxon>fabids</taxon>
        <taxon>Malpighiales</taxon>
        <taxon>Euphorbiaceae</taxon>
        <taxon>Acalyphoideae</taxon>
        <taxon>Acalypheae</taxon>
        <taxon>Ricinus</taxon>
    </lineage>
</organism>
<dbReference type="EMBL" id="EQ973778">
    <property type="protein sequence ID" value="EEF49630.1"/>
    <property type="molecule type" value="Genomic_DNA"/>
</dbReference>
<dbReference type="InParanoid" id="B9RGH5"/>